<dbReference type="Pfam" id="PF16978">
    <property type="entry name" value="CRIM"/>
    <property type="match status" value="1"/>
</dbReference>
<dbReference type="GO" id="GO:0005546">
    <property type="term" value="F:phosphatidylinositol-4,5-bisphosphate binding"/>
    <property type="evidence" value="ECO:0007669"/>
    <property type="project" value="TreeGrafter"/>
</dbReference>
<feature type="region of interest" description="Disordered" evidence="2">
    <location>
        <begin position="481"/>
        <end position="526"/>
    </location>
</feature>
<feature type="region of interest" description="Disordered" evidence="2">
    <location>
        <begin position="156"/>
        <end position="189"/>
    </location>
</feature>
<dbReference type="OrthoDB" id="241990at2759"/>
<evidence type="ECO:0000256" key="2">
    <source>
        <dbReference type="SAM" id="MobiDB-lite"/>
    </source>
</evidence>
<dbReference type="InterPro" id="IPR008828">
    <property type="entry name" value="Sin1/Avo1"/>
</dbReference>
<dbReference type="STRING" id="5217.A0A4V1M4N1"/>
<dbReference type="InterPro" id="IPR011993">
    <property type="entry name" value="PH-like_dom_sf"/>
</dbReference>
<dbReference type="GO" id="GO:0038203">
    <property type="term" value="P:TORC2 signaling"/>
    <property type="evidence" value="ECO:0007669"/>
    <property type="project" value="TreeGrafter"/>
</dbReference>
<keyword evidence="6" id="KW-1185">Reference proteome</keyword>
<evidence type="ECO:0008006" key="7">
    <source>
        <dbReference type="Google" id="ProtNLM"/>
    </source>
</evidence>
<name>A0A4V1M4N1_TREME</name>
<evidence type="ECO:0000259" key="3">
    <source>
        <dbReference type="Pfam" id="PF16978"/>
    </source>
</evidence>
<dbReference type="InterPro" id="IPR031313">
    <property type="entry name" value="Sin1_PH_dom"/>
</dbReference>
<accession>A0A4V1M4N1</accession>
<dbReference type="Pfam" id="PF16979">
    <property type="entry name" value="SIN1_PH"/>
    <property type="match status" value="1"/>
</dbReference>
<feature type="compositionally biased region" description="Polar residues" evidence="2">
    <location>
        <begin position="175"/>
        <end position="185"/>
    </location>
</feature>
<evidence type="ECO:0000256" key="1">
    <source>
        <dbReference type="ARBA" id="ARBA00009407"/>
    </source>
</evidence>
<organism evidence="5 6">
    <name type="scientific">Tremella mesenterica</name>
    <name type="common">Jelly fungus</name>
    <dbReference type="NCBI Taxonomy" id="5217"/>
    <lineage>
        <taxon>Eukaryota</taxon>
        <taxon>Fungi</taxon>
        <taxon>Dikarya</taxon>
        <taxon>Basidiomycota</taxon>
        <taxon>Agaricomycotina</taxon>
        <taxon>Tremellomycetes</taxon>
        <taxon>Tremellales</taxon>
        <taxon>Tremellaceae</taxon>
        <taxon>Tremella</taxon>
    </lineage>
</organism>
<proteinExistence type="inferred from homology"/>
<comment type="similarity">
    <text evidence="1">Belongs to the SIN1 family.</text>
</comment>
<evidence type="ECO:0000313" key="5">
    <source>
        <dbReference type="EMBL" id="RXK40947.1"/>
    </source>
</evidence>
<dbReference type="FunCoup" id="A0A4V1M4N1">
    <property type="interactions" value="11"/>
</dbReference>
<feature type="domain" description="CRIM" evidence="3">
    <location>
        <begin position="351"/>
        <end position="480"/>
    </location>
</feature>
<dbReference type="AlphaFoldDB" id="A0A4V1M4N1"/>
<sequence>MAMVTDVGFLLQAIRLSALRNCDDPLTPRIISLDPTFSVNPFIAASGLAHVDRWPEIKRALDSPPPSPTDDSVEGGIRNRRRAASERDASDVRPGGLRYTQTIIPAGRTGGAGMRVTGRRLEARLIQRERANSSSIAPPLSPTLEKTPTNIQGFEGNMLHQGRPRSDSAPAPSSGMTQRGQSVPGNANLAGHQLVGMMDDMEHEHALSVSIDGEFMDDDDITENSAVNVRINDDAYEGEPNSVGMANSARPRDLGLAAVNGAGLGDAMDEGSDVDEDEYDDAHEMPVDRRKSVAALIQDRPSSMATDDAEVEQLEFKPVSLQNSPGKKASALTAALNKHIPHLVSTANAMAEFTLSNPFTSLYASVAAPSNAPSVSLELYYPHSKQATKPLVARVRKDATVEETIGHGLYRYWEEEREPKLSEDDGEHKMSTVGWGLRIVEDDGEVDEDFPPLDREGQISKFSYGQFAIVEATEAQIRQNLAKAPHIQRRPSRVIAGPSRLRPPAPSRPNLTKHPSADASVTSLSSNDMSVIGGPSLSSTGLKGSVGLSSTLSKPVLLRVRVAASADVHFTTTISVPSDMYIADLTEVLCKKKRLQSPSSDWVLCLADLSIALPLDRTVASLEGKTDLALVRRQWAVEHGLRIGDRRGGDPSASIFKRQSEPAPLQKFGPGVADFTQTYKKYVVQRKIAIGRHERVLAIDGDYIHIMPSDSRTFFDSMKTTSFHISLVASCKLSGRAGGFKLYVWREGGQKRYEFEAENGKQAGEIINTIRQLMKQYQPDRTSLLPAPRNVRR</sequence>
<dbReference type="GO" id="GO:0005886">
    <property type="term" value="C:plasma membrane"/>
    <property type="evidence" value="ECO:0007669"/>
    <property type="project" value="TreeGrafter"/>
</dbReference>
<dbReference type="InterPro" id="IPR031567">
    <property type="entry name" value="CRIM_dom"/>
</dbReference>
<dbReference type="GO" id="GO:0005737">
    <property type="term" value="C:cytoplasm"/>
    <property type="evidence" value="ECO:0007669"/>
    <property type="project" value="TreeGrafter"/>
</dbReference>
<feature type="domain" description="SIN1-type PH" evidence="4">
    <location>
        <begin position="678"/>
        <end position="775"/>
    </location>
</feature>
<dbReference type="PANTHER" id="PTHR13335:SF1">
    <property type="entry name" value="TARGET OF RAPAMYCIN COMPLEX 2 SUBUNIT MAPKAP1"/>
    <property type="match status" value="1"/>
</dbReference>
<reference evidence="5 6" key="1">
    <citation type="submission" date="2016-06" db="EMBL/GenBank/DDBJ databases">
        <title>Evolution of pathogenesis and genome organization in the Tremellales.</title>
        <authorList>
            <person name="Cuomo C."/>
            <person name="Litvintseva A."/>
            <person name="Heitman J."/>
            <person name="Chen Y."/>
            <person name="Sun S."/>
            <person name="Springer D."/>
            <person name="Dromer F."/>
            <person name="Young S."/>
            <person name="Zeng Q."/>
            <person name="Chapman S."/>
            <person name="Gujja S."/>
            <person name="Saif S."/>
            <person name="Birren B."/>
        </authorList>
    </citation>
    <scope>NUCLEOTIDE SEQUENCE [LARGE SCALE GENOMIC DNA]</scope>
    <source>
        <strain evidence="5 6">ATCC 28783</strain>
    </source>
</reference>
<evidence type="ECO:0000313" key="6">
    <source>
        <dbReference type="Proteomes" id="UP000289152"/>
    </source>
</evidence>
<dbReference type="InParanoid" id="A0A4V1M4N1"/>
<dbReference type="Proteomes" id="UP000289152">
    <property type="component" value="Unassembled WGS sequence"/>
</dbReference>
<dbReference type="Gene3D" id="2.30.29.30">
    <property type="entry name" value="Pleckstrin-homology domain (PH domain)/Phosphotyrosine-binding domain (PTB)"/>
    <property type="match status" value="1"/>
</dbReference>
<dbReference type="PANTHER" id="PTHR13335">
    <property type="entry name" value="TARGET OF RAPAMYCIN COMPLEX 2 SUBUNIT MAPKAP1"/>
    <property type="match status" value="1"/>
</dbReference>
<gene>
    <name evidence="5" type="ORF">M231_01795</name>
</gene>
<protein>
    <recommendedName>
        <fullName evidence="7">Stress-activated map kinase-interacting protein 1</fullName>
    </recommendedName>
</protein>
<dbReference type="VEuPathDB" id="FungiDB:TREMEDRAFT_27794"/>
<dbReference type="EMBL" id="SDIL01000013">
    <property type="protein sequence ID" value="RXK40947.1"/>
    <property type="molecule type" value="Genomic_DNA"/>
</dbReference>
<dbReference type="GO" id="GO:0031932">
    <property type="term" value="C:TORC2 complex"/>
    <property type="evidence" value="ECO:0007669"/>
    <property type="project" value="InterPro"/>
</dbReference>
<evidence type="ECO:0000259" key="4">
    <source>
        <dbReference type="Pfam" id="PF16979"/>
    </source>
</evidence>
<comment type="caution">
    <text evidence="5">The sequence shown here is derived from an EMBL/GenBank/DDBJ whole genome shotgun (WGS) entry which is preliminary data.</text>
</comment>
<feature type="region of interest" description="Disordered" evidence="2">
    <location>
        <begin position="58"/>
        <end position="97"/>
    </location>
</feature>